<dbReference type="Proteomes" id="UP001057375">
    <property type="component" value="Unassembled WGS sequence"/>
</dbReference>
<accession>A0ABQ5KZN0</accession>
<feature type="non-terminal residue" evidence="2">
    <location>
        <position position="222"/>
    </location>
</feature>
<comment type="caution">
    <text evidence="2">The sequence shown here is derived from an EMBL/GenBank/DDBJ whole genome shotgun (WGS) entry which is preliminary data.</text>
</comment>
<keyword evidence="3" id="KW-1185">Reference proteome</keyword>
<reference evidence="2" key="1">
    <citation type="submission" date="2022-03" db="EMBL/GenBank/DDBJ databases">
        <title>Draft genome sequence of Aduncisulcus paluster, a free-living microaerophilic Fornicata.</title>
        <authorList>
            <person name="Yuyama I."/>
            <person name="Kume K."/>
            <person name="Tamura T."/>
            <person name="Inagaki Y."/>
            <person name="Hashimoto T."/>
        </authorList>
    </citation>
    <scope>NUCLEOTIDE SEQUENCE</scope>
    <source>
        <strain evidence="2">NY0171</strain>
    </source>
</reference>
<organism evidence="2 3">
    <name type="scientific">Aduncisulcus paluster</name>
    <dbReference type="NCBI Taxonomy" id="2918883"/>
    <lineage>
        <taxon>Eukaryota</taxon>
        <taxon>Metamonada</taxon>
        <taxon>Carpediemonas-like organisms</taxon>
        <taxon>Aduncisulcus</taxon>
    </lineage>
</organism>
<evidence type="ECO:0000313" key="3">
    <source>
        <dbReference type="Proteomes" id="UP001057375"/>
    </source>
</evidence>
<feature type="region of interest" description="Disordered" evidence="1">
    <location>
        <begin position="51"/>
        <end position="74"/>
    </location>
</feature>
<sequence length="222" mass="25446">MDQPSISSIIQCIDDESYDSLTLSGSFRLKIREFIETTSRFSDDYAGIHRVSEDSSRNESSEDENTEELAPHLSSSCRSITIDISTDTIKAQPIDRALPDIIPIPRDDPTLVFAWFKYMKLEHAKPVEFPFPKPSSTKGAYIWISDDLSSRQLIVKFTSSSGGKISNQYTFPRFRRHQWFYLPIEIPNIVSFEALVVDSKKKTVLIQYLAFVREETPEESTF</sequence>
<evidence type="ECO:0000313" key="2">
    <source>
        <dbReference type="EMBL" id="GKT37878.1"/>
    </source>
</evidence>
<gene>
    <name evidence="2" type="ORF">ADUPG1_003815</name>
</gene>
<evidence type="ECO:0000256" key="1">
    <source>
        <dbReference type="SAM" id="MobiDB-lite"/>
    </source>
</evidence>
<feature type="compositionally biased region" description="Basic and acidic residues" evidence="1">
    <location>
        <begin position="51"/>
        <end position="60"/>
    </location>
</feature>
<protein>
    <submittedName>
        <fullName evidence="2">Uncharacterized protein</fullName>
    </submittedName>
</protein>
<dbReference type="EMBL" id="BQXS01005390">
    <property type="protein sequence ID" value="GKT37878.1"/>
    <property type="molecule type" value="Genomic_DNA"/>
</dbReference>
<proteinExistence type="predicted"/>
<name>A0ABQ5KZN0_9EUKA</name>